<keyword evidence="1" id="KW-0732">Signal</keyword>
<dbReference type="EMBL" id="RPFJ01000011">
    <property type="protein sequence ID" value="RPD96565.1"/>
    <property type="molecule type" value="Genomic_DNA"/>
</dbReference>
<dbReference type="SUPFAM" id="SSF89946">
    <property type="entry name" value="Hypothetical protein VC0424"/>
    <property type="match status" value="1"/>
</dbReference>
<proteinExistence type="predicted"/>
<dbReference type="Gene3D" id="3.30.70.970">
    <property type="entry name" value="RraB-like"/>
    <property type="match status" value="1"/>
</dbReference>
<dbReference type="RefSeq" id="WP_123897827.1">
    <property type="nucleotide sequence ID" value="NZ_RPFJ01000011.1"/>
</dbReference>
<comment type="caution">
    <text evidence="4">The sequence shown here is derived from an EMBL/GenBank/DDBJ whole genome shotgun (WGS) entry which is preliminary data.</text>
</comment>
<evidence type="ECO:0000313" key="5">
    <source>
        <dbReference type="Proteomes" id="UP000270856"/>
    </source>
</evidence>
<dbReference type="Pfam" id="PF06877">
    <property type="entry name" value="RraB"/>
    <property type="match status" value="1"/>
</dbReference>
<dbReference type="Pfam" id="PF05117">
    <property type="entry name" value="DUF695"/>
    <property type="match status" value="1"/>
</dbReference>
<evidence type="ECO:0000313" key="4">
    <source>
        <dbReference type="EMBL" id="RPD96565.1"/>
    </source>
</evidence>
<feature type="domain" description="DUF695" evidence="2">
    <location>
        <begin position="22"/>
        <end position="155"/>
    </location>
</feature>
<accession>A0A3N4NM00</accession>
<dbReference type="OrthoDB" id="7839302at2"/>
<gene>
    <name evidence="4" type="ORF">EGM88_09360</name>
</gene>
<keyword evidence="5" id="KW-1185">Reference proteome</keyword>
<feature type="signal peptide" evidence="1">
    <location>
        <begin position="1"/>
        <end position="20"/>
    </location>
</feature>
<sequence>MIKTFLLPIVFSLSFFVTNAQDDWGSYVIEKEKGIMAITLNYRYALTKPNYKNLVLVGKRTNKCYKNGAPNAQGLEEIYNFSDAVANELNKLSKKNRLVGIVTYLCSGFDAYYIKDTTNVRQKIDSLYQKKFSNSKNYLVIKRDKRWDYFKEVLYPKDDSENFFMSQDLLNQMYFEGADLSIKRKIKHYFYFKKDKNRQSFLDKIKTVDFKVDSLNFKKENNFPYELQIHRENELYPTFMAELTKVLSTFALINKGYYDGWGIEPESIE</sequence>
<organism evidence="4 5">
    <name type="scientific">Aureibaculum marinum</name>
    <dbReference type="NCBI Taxonomy" id="2487930"/>
    <lineage>
        <taxon>Bacteria</taxon>
        <taxon>Pseudomonadati</taxon>
        <taxon>Bacteroidota</taxon>
        <taxon>Flavobacteriia</taxon>
        <taxon>Flavobacteriales</taxon>
        <taxon>Flavobacteriaceae</taxon>
        <taxon>Aureibaculum</taxon>
    </lineage>
</organism>
<dbReference type="InterPro" id="IPR009671">
    <property type="entry name" value="RraB_dom"/>
</dbReference>
<dbReference type="InterPro" id="IPR036701">
    <property type="entry name" value="RraB-like_sf"/>
</dbReference>
<evidence type="ECO:0000259" key="3">
    <source>
        <dbReference type="Pfam" id="PF06877"/>
    </source>
</evidence>
<feature type="chain" id="PRO_5018192047" evidence="1">
    <location>
        <begin position="21"/>
        <end position="269"/>
    </location>
</feature>
<dbReference type="InterPro" id="IPR016097">
    <property type="entry name" value="DUF695"/>
</dbReference>
<reference evidence="4 5" key="1">
    <citation type="submission" date="2018-11" db="EMBL/GenBank/DDBJ databases">
        <title>Aureibaculum marinum gen. nov., sp. nov., a member of the family Flavobacteriaceae isolated from the Bohai Sea.</title>
        <authorList>
            <person name="Ji X."/>
        </authorList>
    </citation>
    <scope>NUCLEOTIDE SEQUENCE [LARGE SCALE GENOMIC DNA]</scope>
    <source>
        <strain evidence="4 5">BH-SD17</strain>
    </source>
</reference>
<dbReference type="Proteomes" id="UP000270856">
    <property type="component" value="Unassembled WGS sequence"/>
</dbReference>
<dbReference type="AlphaFoldDB" id="A0A3N4NM00"/>
<feature type="domain" description="Regulator of ribonuclease activity B" evidence="3">
    <location>
        <begin position="166"/>
        <end position="262"/>
    </location>
</feature>
<evidence type="ECO:0000259" key="2">
    <source>
        <dbReference type="Pfam" id="PF05117"/>
    </source>
</evidence>
<protein>
    <submittedName>
        <fullName evidence="4">Ribonuclease E inhibitor RraB</fullName>
    </submittedName>
</protein>
<name>A0A3N4NM00_9FLAO</name>
<evidence type="ECO:0000256" key="1">
    <source>
        <dbReference type="SAM" id="SignalP"/>
    </source>
</evidence>